<reference evidence="11" key="2">
    <citation type="submission" date="2021-12" db="EMBL/GenBank/DDBJ databases">
        <title>Resequencing data analysis of finger millet.</title>
        <authorList>
            <person name="Hatakeyama M."/>
            <person name="Aluri S."/>
            <person name="Balachadran M.T."/>
            <person name="Sivarajan S.R."/>
            <person name="Poveda L."/>
            <person name="Shimizu-Inatsugi R."/>
            <person name="Schlapbach R."/>
            <person name="Sreeman S.M."/>
            <person name="Shimizu K.K."/>
        </authorList>
    </citation>
    <scope>NUCLEOTIDE SEQUENCE</scope>
</reference>
<dbReference type="PANTHER" id="PTHR14155:SF518">
    <property type="entry name" value="RING-TYPE DOMAIN-CONTAINING PROTEIN"/>
    <property type="match status" value="1"/>
</dbReference>
<dbReference type="EC" id="2.3.2.27" evidence="2"/>
<dbReference type="InterPro" id="IPR053238">
    <property type="entry name" value="RING-H2_zinc_finger"/>
</dbReference>
<dbReference type="Gene3D" id="3.30.40.10">
    <property type="entry name" value="Zinc/RING finger domain, C3HC4 (zinc finger)"/>
    <property type="match status" value="2"/>
</dbReference>
<reference evidence="11" key="1">
    <citation type="journal article" date="2018" name="DNA Res.">
        <title>Multiple hybrid de novo genome assembly of finger millet, an orphan allotetraploid crop.</title>
        <authorList>
            <person name="Hatakeyama M."/>
            <person name="Aluri S."/>
            <person name="Balachadran M.T."/>
            <person name="Sivarajan S.R."/>
            <person name="Patrignani A."/>
            <person name="Gruter S."/>
            <person name="Poveda L."/>
            <person name="Shimizu-Inatsugi R."/>
            <person name="Baeten J."/>
            <person name="Francoijs K.J."/>
            <person name="Nataraja K.N."/>
            <person name="Reddy Y.A.N."/>
            <person name="Phadnis S."/>
            <person name="Ravikumar R.L."/>
            <person name="Schlapbach R."/>
            <person name="Sreeman S.M."/>
            <person name="Shimizu K.K."/>
        </authorList>
    </citation>
    <scope>NUCLEOTIDE SEQUENCE</scope>
</reference>
<evidence type="ECO:0000313" key="11">
    <source>
        <dbReference type="EMBL" id="GJM98249.1"/>
    </source>
</evidence>
<comment type="caution">
    <text evidence="11">The sequence shown here is derived from an EMBL/GenBank/DDBJ whole genome shotgun (WGS) entry which is preliminary data.</text>
</comment>
<dbReference type="PANTHER" id="PTHR14155">
    <property type="entry name" value="RING FINGER DOMAIN-CONTAINING"/>
    <property type="match status" value="1"/>
</dbReference>
<dbReference type="InterPro" id="IPR001841">
    <property type="entry name" value="Znf_RING"/>
</dbReference>
<keyword evidence="3" id="KW-0479">Metal-binding</keyword>
<keyword evidence="9" id="KW-1133">Transmembrane helix</keyword>
<evidence type="ECO:0000256" key="9">
    <source>
        <dbReference type="SAM" id="Phobius"/>
    </source>
</evidence>
<dbReference type="EMBL" id="BQKI01000007">
    <property type="protein sequence ID" value="GJM98249.1"/>
    <property type="molecule type" value="Genomic_DNA"/>
</dbReference>
<comment type="similarity">
    <text evidence="6">Belongs to the RING-type zinc finger family. ATL subfamily.</text>
</comment>
<feature type="transmembrane region" description="Helical" evidence="9">
    <location>
        <begin position="214"/>
        <end position="234"/>
    </location>
</feature>
<evidence type="ECO:0000256" key="6">
    <source>
        <dbReference type="ARBA" id="ARBA00024209"/>
    </source>
</evidence>
<dbReference type="AlphaFoldDB" id="A0AAV5CJE3"/>
<dbReference type="Proteomes" id="UP001054889">
    <property type="component" value="Unassembled WGS sequence"/>
</dbReference>
<dbReference type="SMART" id="SM00184">
    <property type="entry name" value="RING"/>
    <property type="match status" value="2"/>
</dbReference>
<gene>
    <name evidence="11" type="primary">ga15239</name>
    <name evidence="11" type="ORF">PR202_ga15239</name>
</gene>
<dbReference type="FunFam" id="3.30.40.10:FF:000984">
    <property type="entry name" value="Putative RING zinc finger domain superfamily protein"/>
    <property type="match status" value="2"/>
</dbReference>
<evidence type="ECO:0000256" key="5">
    <source>
        <dbReference type="ARBA" id="ARBA00022833"/>
    </source>
</evidence>
<evidence type="ECO:0000256" key="8">
    <source>
        <dbReference type="SAM" id="MobiDB-lite"/>
    </source>
</evidence>
<keyword evidence="12" id="KW-1185">Reference proteome</keyword>
<feature type="compositionally biased region" description="Low complexity" evidence="8">
    <location>
        <begin position="74"/>
        <end position="85"/>
    </location>
</feature>
<protein>
    <recommendedName>
        <fullName evidence="2">RING-type E3 ubiquitin transferase</fullName>
        <ecNumber evidence="2">2.3.2.27</ecNumber>
    </recommendedName>
</protein>
<keyword evidence="4 7" id="KW-0863">Zinc-finger</keyword>
<dbReference type="SUPFAM" id="SSF57850">
    <property type="entry name" value="RING/U-box"/>
    <property type="match status" value="2"/>
</dbReference>
<dbReference type="GO" id="GO:0061630">
    <property type="term" value="F:ubiquitin protein ligase activity"/>
    <property type="evidence" value="ECO:0007669"/>
    <property type="project" value="UniProtKB-EC"/>
</dbReference>
<feature type="domain" description="RING-type" evidence="10">
    <location>
        <begin position="282"/>
        <end position="324"/>
    </location>
</feature>
<name>A0AAV5CJE3_ELECO</name>
<dbReference type="GO" id="GO:0008270">
    <property type="term" value="F:zinc ion binding"/>
    <property type="evidence" value="ECO:0007669"/>
    <property type="project" value="UniProtKB-KW"/>
</dbReference>
<feature type="transmembrane region" description="Helical" evidence="9">
    <location>
        <begin position="44"/>
        <end position="66"/>
    </location>
</feature>
<dbReference type="Pfam" id="PF13639">
    <property type="entry name" value="zf-RING_2"/>
    <property type="match status" value="2"/>
</dbReference>
<accession>A0AAV5CJE3</accession>
<evidence type="ECO:0000313" key="12">
    <source>
        <dbReference type="Proteomes" id="UP001054889"/>
    </source>
</evidence>
<dbReference type="PROSITE" id="PS50089">
    <property type="entry name" value="ZF_RING_2"/>
    <property type="match status" value="2"/>
</dbReference>
<evidence type="ECO:0000256" key="3">
    <source>
        <dbReference type="ARBA" id="ARBA00022723"/>
    </source>
</evidence>
<evidence type="ECO:0000256" key="4">
    <source>
        <dbReference type="ARBA" id="ARBA00022771"/>
    </source>
</evidence>
<keyword evidence="5" id="KW-0862">Zinc</keyword>
<evidence type="ECO:0000256" key="1">
    <source>
        <dbReference type="ARBA" id="ARBA00000900"/>
    </source>
</evidence>
<keyword evidence="9" id="KW-0812">Transmembrane</keyword>
<comment type="catalytic activity">
    <reaction evidence="1">
        <text>S-ubiquitinyl-[E2 ubiquitin-conjugating enzyme]-L-cysteine + [acceptor protein]-L-lysine = [E2 ubiquitin-conjugating enzyme]-L-cysteine + N(6)-ubiquitinyl-[acceptor protein]-L-lysine.</text>
        <dbReference type="EC" id="2.3.2.27"/>
    </reaction>
</comment>
<feature type="region of interest" description="Disordered" evidence="8">
    <location>
        <begin position="74"/>
        <end position="109"/>
    </location>
</feature>
<proteinExistence type="inferred from homology"/>
<feature type="domain" description="RING-type" evidence="10">
    <location>
        <begin position="132"/>
        <end position="174"/>
    </location>
</feature>
<dbReference type="InterPro" id="IPR013083">
    <property type="entry name" value="Znf_RING/FYVE/PHD"/>
</dbReference>
<keyword evidence="9" id="KW-0472">Membrane</keyword>
<evidence type="ECO:0000259" key="10">
    <source>
        <dbReference type="PROSITE" id="PS50089"/>
    </source>
</evidence>
<evidence type="ECO:0000256" key="2">
    <source>
        <dbReference type="ARBA" id="ARBA00012483"/>
    </source>
</evidence>
<organism evidence="11 12">
    <name type="scientific">Eleusine coracana subsp. coracana</name>
    <dbReference type="NCBI Taxonomy" id="191504"/>
    <lineage>
        <taxon>Eukaryota</taxon>
        <taxon>Viridiplantae</taxon>
        <taxon>Streptophyta</taxon>
        <taxon>Embryophyta</taxon>
        <taxon>Tracheophyta</taxon>
        <taxon>Spermatophyta</taxon>
        <taxon>Magnoliopsida</taxon>
        <taxon>Liliopsida</taxon>
        <taxon>Poales</taxon>
        <taxon>Poaceae</taxon>
        <taxon>PACMAD clade</taxon>
        <taxon>Chloridoideae</taxon>
        <taxon>Cynodonteae</taxon>
        <taxon>Eleusininae</taxon>
        <taxon>Eleusine</taxon>
    </lineage>
</organism>
<sequence>MANFLPPGFGFPPPPPWWKVPPPPPPPSWRSTSYPDGSPSTSGAVIAAVSLPIALILLCGLICICASAARAPEPSSVPAESSQESNAAAGERDDDCRRPRRAGPNKTAGLPSFTYTLSLKHNVTGDEEAATCSVCLGALEVGETVRLLPVCMHLYHVDCIDPWLDAHSTCPICRSGTMDEGPLQSETLESCPQTQLPFLSQSMAMHFAMSPDNLLFFCSVTASVVAAFALFSLYRHLAHRRPQAVESEELLPLSAAAAGLPPFMYHRFVRHSGKGEKSWTECAVCLGVIQVGAMVKLLPACSHVYHCDSIDLWLSSRSTCPLCRCRVDPSGTGQQASRQLYASSPV</sequence>
<evidence type="ECO:0000256" key="7">
    <source>
        <dbReference type="PROSITE-ProRule" id="PRU00175"/>
    </source>
</evidence>